<protein>
    <submittedName>
        <fullName evidence="1">Uncharacterized protein</fullName>
    </submittedName>
</protein>
<evidence type="ECO:0000313" key="1">
    <source>
        <dbReference type="EMBL" id="KKM24313.1"/>
    </source>
</evidence>
<comment type="caution">
    <text evidence="1">The sequence shown here is derived from an EMBL/GenBank/DDBJ whole genome shotgun (WGS) entry which is preliminary data.</text>
</comment>
<organism evidence="1">
    <name type="scientific">marine sediment metagenome</name>
    <dbReference type="NCBI Taxonomy" id="412755"/>
    <lineage>
        <taxon>unclassified sequences</taxon>
        <taxon>metagenomes</taxon>
        <taxon>ecological metagenomes</taxon>
    </lineage>
</organism>
<reference evidence="1" key="1">
    <citation type="journal article" date="2015" name="Nature">
        <title>Complex archaea that bridge the gap between prokaryotes and eukaryotes.</title>
        <authorList>
            <person name="Spang A."/>
            <person name="Saw J.H."/>
            <person name="Jorgensen S.L."/>
            <person name="Zaremba-Niedzwiedzka K."/>
            <person name="Martijn J."/>
            <person name="Lind A.E."/>
            <person name="van Eijk R."/>
            <person name="Schleper C."/>
            <person name="Guy L."/>
            <person name="Ettema T.J."/>
        </authorList>
    </citation>
    <scope>NUCLEOTIDE SEQUENCE</scope>
</reference>
<gene>
    <name evidence="1" type="ORF">LCGC14_1606230</name>
</gene>
<sequence>MNWHDVPLRAINFSSFWLTNFAEGNYNLNELLNKTIENKYKVGKEKLLEIVEELVASGLVNYNLKNNHMVFTLMTATTKAVIDSYKKDNLTL</sequence>
<dbReference type="EMBL" id="LAZR01012948">
    <property type="protein sequence ID" value="KKM24313.1"/>
    <property type="molecule type" value="Genomic_DNA"/>
</dbReference>
<dbReference type="AlphaFoldDB" id="A0A0F9KQG3"/>
<name>A0A0F9KQG3_9ZZZZ</name>
<accession>A0A0F9KQG3</accession>
<proteinExistence type="predicted"/>